<proteinExistence type="predicted"/>
<dbReference type="GO" id="GO:0016020">
    <property type="term" value="C:membrane"/>
    <property type="evidence" value="ECO:0007669"/>
    <property type="project" value="UniProtKB-SubCell"/>
</dbReference>
<comment type="caution">
    <text evidence="6">The sequence shown here is derived from an EMBL/GenBank/DDBJ whole genome shotgun (WGS) entry which is preliminary data.</text>
</comment>
<feature type="transmembrane region" description="Helical" evidence="5">
    <location>
        <begin position="250"/>
        <end position="270"/>
    </location>
</feature>
<comment type="subcellular location">
    <subcellularLocation>
        <location evidence="1">Membrane</location>
        <topology evidence="1">Multi-pass membrane protein</topology>
    </subcellularLocation>
</comment>
<organism evidence="6">
    <name type="scientific">Tetraodon nigroviridis</name>
    <name type="common">Spotted green pufferfish</name>
    <name type="synonym">Chelonodon nigroviridis</name>
    <dbReference type="NCBI Taxonomy" id="99883"/>
    <lineage>
        <taxon>Eukaryota</taxon>
        <taxon>Metazoa</taxon>
        <taxon>Chordata</taxon>
        <taxon>Craniata</taxon>
        <taxon>Vertebrata</taxon>
        <taxon>Euteleostomi</taxon>
        <taxon>Actinopterygii</taxon>
        <taxon>Neopterygii</taxon>
        <taxon>Teleostei</taxon>
        <taxon>Neoteleostei</taxon>
        <taxon>Acanthomorphata</taxon>
        <taxon>Eupercaria</taxon>
        <taxon>Tetraodontiformes</taxon>
        <taxon>Tetradontoidea</taxon>
        <taxon>Tetraodontidae</taxon>
        <taxon>Tetraodon</taxon>
    </lineage>
</organism>
<dbReference type="PANTHER" id="PTHR24064">
    <property type="entry name" value="SOLUTE CARRIER FAMILY 22 MEMBER"/>
    <property type="match status" value="1"/>
</dbReference>
<evidence type="ECO:0000256" key="1">
    <source>
        <dbReference type="ARBA" id="ARBA00004141"/>
    </source>
</evidence>
<keyword evidence="4 5" id="KW-0472">Membrane</keyword>
<sequence length="282" mass="30775">DFDRVTSFLGDWGPFQRTVVLLLSLSTIPSGYLGMISVFISRTLDFRCKASVDPSNRSSAGTCSRYQVDGNWTQGPGLSNDTEPCLDGWDFGNDTHGSTIVTEWDLVCEDAWKVPFSTSLFFFGVMIGIFICGGLSDRMALTVTYYGLSLSSSNLNGDIYLNCFFSASIDIMAYVSVWLLVERLPRPALMFCTTVISGVILLTLKLIPEVGRHVMLQVLALAGKIGVTCAYCCIYVVLTELMPTVVRNMGLGVASSAGRIGAIISPYIVYLGKYSLFLPAYV</sequence>
<reference evidence="6" key="1">
    <citation type="journal article" date="2004" name="Nature">
        <title>Genome duplication in the teleost fish Tetraodon nigroviridis reveals the early vertebrate proto-karyotype.</title>
        <authorList>
            <person name="Jaillon O."/>
            <person name="Aury J.-M."/>
            <person name="Brunet F."/>
            <person name="Petit J.-L."/>
            <person name="Stange-Thomann N."/>
            <person name="Mauceli E."/>
            <person name="Bouneau L."/>
            <person name="Fischer C."/>
            <person name="Ozouf-Costaz C."/>
            <person name="Bernot A."/>
            <person name="Nicaud S."/>
            <person name="Jaffe D."/>
            <person name="Fisher S."/>
            <person name="Lutfalla G."/>
            <person name="Dossat C."/>
            <person name="Segurens B."/>
            <person name="Dasilva C."/>
            <person name="Salanoubat M."/>
            <person name="Levy M."/>
            <person name="Boudet N."/>
            <person name="Castellano S."/>
            <person name="Anthouard V."/>
            <person name="Jubin C."/>
            <person name="Castelli V."/>
            <person name="Katinka M."/>
            <person name="Vacherie B."/>
            <person name="Biemont C."/>
            <person name="Skalli Z."/>
            <person name="Cattolico L."/>
            <person name="Poulain J."/>
            <person name="De Berardinis V."/>
            <person name="Cruaud C."/>
            <person name="Duprat S."/>
            <person name="Brottier P."/>
            <person name="Coutanceau J.-P."/>
            <person name="Gouzy J."/>
            <person name="Parra G."/>
            <person name="Lardier G."/>
            <person name="Chapple C."/>
            <person name="McKernan K.J."/>
            <person name="McEwan P."/>
            <person name="Bosak S."/>
            <person name="Kellis M."/>
            <person name="Volff J.-N."/>
            <person name="Guigo R."/>
            <person name="Zody M.C."/>
            <person name="Mesirov J."/>
            <person name="Lindblad-Toh K."/>
            <person name="Birren B."/>
            <person name="Nusbaum C."/>
            <person name="Kahn D."/>
            <person name="Robinson-Rechavi M."/>
            <person name="Laudet V."/>
            <person name="Schachter V."/>
            <person name="Quetier F."/>
            <person name="Saurin W."/>
            <person name="Scarpelli C."/>
            <person name="Wincker P."/>
            <person name="Lander E.S."/>
            <person name="Weissenbach J."/>
            <person name="Roest Crollius H."/>
        </authorList>
    </citation>
    <scope>NUCLEOTIDE SEQUENCE [LARGE SCALE GENOMIC DNA]</scope>
</reference>
<protein>
    <submittedName>
        <fullName evidence="6">(spotted green pufferfish) hypothetical protein</fullName>
    </submittedName>
</protein>
<feature type="non-terminal residue" evidence="6">
    <location>
        <position position="1"/>
    </location>
</feature>
<keyword evidence="2 5" id="KW-0812">Transmembrane</keyword>
<feature type="transmembrane region" description="Helical" evidence="5">
    <location>
        <begin position="120"/>
        <end position="139"/>
    </location>
</feature>
<keyword evidence="3 5" id="KW-1133">Transmembrane helix</keyword>
<dbReference type="Gene3D" id="1.20.1250.20">
    <property type="entry name" value="MFS general substrate transporter like domains"/>
    <property type="match status" value="1"/>
</dbReference>
<reference evidence="6" key="2">
    <citation type="submission" date="2004-02" db="EMBL/GenBank/DDBJ databases">
        <authorList>
            <consortium name="Genoscope"/>
            <consortium name="Whitehead Institute Centre for Genome Research"/>
        </authorList>
    </citation>
    <scope>NUCLEOTIDE SEQUENCE</scope>
</reference>
<gene>
    <name evidence="6" type="ORF">GSTENG00028517001</name>
</gene>
<dbReference type="InterPro" id="IPR036259">
    <property type="entry name" value="MFS_trans_sf"/>
</dbReference>
<evidence type="ECO:0000256" key="3">
    <source>
        <dbReference type="ARBA" id="ARBA00022989"/>
    </source>
</evidence>
<dbReference type="KEGG" id="tng:GSTEN00028517G001"/>
<feature type="transmembrane region" description="Helical" evidence="5">
    <location>
        <begin position="20"/>
        <end position="40"/>
    </location>
</feature>
<evidence type="ECO:0000313" key="6">
    <source>
        <dbReference type="EMBL" id="CAG07738.1"/>
    </source>
</evidence>
<dbReference type="EMBL" id="CAAE01014992">
    <property type="protein sequence ID" value="CAG07738.1"/>
    <property type="molecule type" value="Genomic_DNA"/>
</dbReference>
<feature type="transmembrane region" description="Helical" evidence="5">
    <location>
        <begin position="214"/>
        <end position="238"/>
    </location>
</feature>
<dbReference type="SUPFAM" id="SSF103473">
    <property type="entry name" value="MFS general substrate transporter"/>
    <property type="match status" value="1"/>
</dbReference>
<evidence type="ECO:0000256" key="5">
    <source>
        <dbReference type="SAM" id="Phobius"/>
    </source>
</evidence>
<dbReference type="AlphaFoldDB" id="Q4RV44"/>
<evidence type="ECO:0000256" key="4">
    <source>
        <dbReference type="ARBA" id="ARBA00023136"/>
    </source>
</evidence>
<name>Q4RV44_TETNG</name>
<feature type="transmembrane region" description="Helical" evidence="5">
    <location>
        <begin position="188"/>
        <end position="208"/>
    </location>
</feature>
<accession>Q4RV44</accession>
<feature type="transmembrane region" description="Helical" evidence="5">
    <location>
        <begin position="159"/>
        <end position="181"/>
    </location>
</feature>
<dbReference type="OrthoDB" id="3936150at2759"/>
<evidence type="ECO:0000256" key="2">
    <source>
        <dbReference type="ARBA" id="ARBA00022692"/>
    </source>
</evidence>